<organism evidence="1 2">
    <name type="scientific">Paramecium octaurelia</name>
    <dbReference type="NCBI Taxonomy" id="43137"/>
    <lineage>
        <taxon>Eukaryota</taxon>
        <taxon>Sar</taxon>
        <taxon>Alveolata</taxon>
        <taxon>Ciliophora</taxon>
        <taxon>Intramacronucleata</taxon>
        <taxon>Oligohymenophorea</taxon>
        <taxon>Peniculida</taxon>
        <taxon>Parameciidae</taxon>
        <taxon>Paramecium</taxon>
    </lineage>
</organism>
<keyword evidence="2" id="KW-1185">Reference proteome</keyword>
<accession>A0A8S1W2J2</accession>
<dbReference type="EMBL" id="CAJJDP010000080">
    <property type="protein sequence ID" value="CAD8183640.1"/>
    <property type="molecule type" value="Genomic_DNA"/>
</dbReference>
<dbReference type="Proteomes" id="UP000683925">
    <property type="component" value="Unassembled WGS sequence"/>
</dbReference>
<name>A0A8S1W2J2_PAROT</name>
<dbReference type="AlphaFoldDB" id="A0A8S1W2J2"/>
<proteinExistence type="predicted"/>
<evidence type="ECO:0000313" key="2">
    <source>
        <dbReference type="Proteomes" id="UP000683925"/>
    </source>
</evidence>
<comment type="caution">
    <text evidence="1">The sequence shown here is derived from an EMBL/GenBank/DDBJ whole genome shotgun (WGS) entry which is preliminary data.</text>
</comment>
<protein>
    <submittedName>
        <fullName evidence="1">Uncharacterized protein</fullName>
    </submittedName>
</protein>
<evidence type="ECO:0000313" key="1">
    <source>
        <dbReference type="EMBL" id="CAD8183640.1"/>
    </source>
</evidence>
<reference evidence="1" key="1">
    <citation type="submission" date="2021-01" db="EMBL/GenBank/DDBJ databases">
        <authorList>
            <consortium name="Genoscope - CEA"/>
            <person name="William W."/>
        </authorList>
    </citation>
    <scope>NUCLEOTIDE SEQUENCE</scope>
</reference>
<gene>
    <name evidence="1" type="ORF">POCTA_138.1.T0810183</name>
</gene>
<sequence>MQHQYHRYQKNYKLQPVMVSSNRVSFAFSGYAFFTFADNEFDEQMIIKALIKVETKERHRQVLTSGHITLLEPGPRIQKANIKLESYLQWHFKEL</sequence>